<dbReference type="eggNOG" id="COG3090">
    <property type="taxonomic scope" value="Bacteria"/>
</dbReference>
<keyword evidence="7 9" id="KW-0472">Membrane</keyword>
<evidence type="ECO:0000256" key="9">
    <source>
        <dbReference type="RuleBase" id="RU369079"/>
    </source>
</evidence>
<evidence type="ECO:0000259" key="10">
    <source>
        <dbReference type="Pfam" id="PF04290"/>
    </source>
</evidence>
<feature type="transmembrane region" description="Helical" evidence="9">
    <location>
        <begin position="131"/>
        <end position="150"/>
    </location>
</feature>
<dbReference type="PANTHER" id="PTHR35011">
    <property type="entry name" value="2,3-DIKETO-L-GULONATE TRAP TRANSPORTER SMALL PERMEASE PROTEIN YIAM"/>
    <property type="match status" value="1"/>
</dbReference>
<reference evidence="11" key="1">
    <citation type="submission" date="2014-02" db="EMBL/GenBank/DDBJ databases">
        <title>Expanding our view of genomic diversity in Candidatus Accumulibacter clades.</title>
        <authorList>
            <person name="Skennerton C.T."/>
            <person name="Barr J.J."/>
            <person name="Slater F.R."/>
            <person name="Bond P.L."/>
            <person name="Tyson G.W."/>
        </authorList>
    </citation>
    <scope>NUCLEOTIDE SEQUENCE [LARGE SCALE GENOMIC DNA]</scope>
</reference>
<evidence type="ECO:0000313" key="12">
    <source>
        <dbReference type="Proteomes" id="UP000022141"/>
    </source>
</evidence>
<dbReference type="AlphaFoldDB" id="A0A011QIE2"/>
<evidence type="ECO:0000256" key="1">
    <source>
        <dbReference type="ARBA" id="ARBA00004429"/>
    </source>
</evidence>
<comment type="similarity">
    <text evidence="8 9">Belongs to the TRAP transporter small permease family.</text>
</comment>
<organism evidence="11 12">
    <name type="scientific">Accumulibacter regalis</name>
    <dbReference type="NCBI Taxonomy" id="522306"/>
    <lineage>
        <taxon>Bacteria</taxon>
        <taxon>Pseudomonadati</taxon>
        <taxon>Pseudomonadota</taxon>
        <taxon>Betaproteobacteria</taxon>
        <taxon>Candidatus Accumulibacter</taxon>
    </lineage>
</organism>
<protein>
    <recommendedName>
        <fullName evidence="9">TRAP transporter small permease protein</fullName>
    </recommendedName>
</protein>
<evidence type="ECO:0000256" key="5">
    <source>
        <dbReference type="ARBA" id="ARBA00022692"/>
    </source>
</evidence>
<gene>
    <name evidence="11" type="ORF">AW11_01814</name>
</gene>
<evidence type="ECO:0000313" key="11">
    <source>
        <dbReference type="EMBL" id="EXI89097.1"/>
    </source>
</evidence>
<dbReference type="Pfam" id="PF04290">
    <property type="entry name" value="DctQ"/>
    <property type="match status" value="1"/>
</dbReference>
<dbReference type="InterPro" id="IPR055348">
    <property type="entry name" value="DctQ"/>
</dbReference>
<keyword evidence="6 9" id="KW-1133">Transmembrane helix</keyword>
<evidence type="ECO:0000256" key="8">
    <source>
        <dbReference type="ARBA" id="ARBA00038436"/>
    </source>
</evidence>
<dbReference type="Proteomes" id="UP000022141">
    <property type="component" value="Unassembled WGS sequence"/>
</dbReference>
<evidence type="ECO:0000256" key="6">
    <source>
        <dbReference type="ARBA" id="ARBA00022989"/>
    </source>
</evidence>
<evidence type="ECO:0000256" key="4">
    <source>
        <dbReference type="ARBA" id="ARBA00022519"/>
    </source>
</evidence>
<evidence type="ECO:0000256" key="2">
    <source>
        <dbReference type="ARBA" id="ARBA00022448"/>
    </source>
</evidence>
<dbReference type="InterPro" id="IPR007387">
    <property type="entry name" value="TRAP_DctQ"/>
</dbReference>
<feature type="transmembrane region" description="Helical" evidence="9">
    <location>
        <begin position="12"/>
        <end position="36"/>
    </location>
</feature>
<dbReference type="PATRIC" id="fig|1454004.3.peg.1868"/>
<sequence length="164" mass="18419">MIKLFLAAERRVSSAMMVLACLLMALAATLGFYQVITRFVFSEPSTWSEVGVRMTLIWMVMLGTVAAFRQGALVSVDLMFRLSQGSWRRILHILITTVIIAFLAVIVWFGAEITWRVRHQELAGLEMISIAWGYLALPVGAFFSIVAVLANHFDPRHMELDTAL</sequence>
<keyword evidence="3" id="KW-1003">Cell membrane</keyword>
<evidence type="ECO:0000256" key="7">
    <source>
        <dbReference type="ARBA" id="ARBA00023136"/>
    </source>
</evidence>
<keyword evidence="12" id="KW-1185">Reference proteome</keyword>
<feature type="transmembrane region" description="Helical" evidence="9">
    <location>
        <begin position="90"/>
        <end position="111"/>
    </location>
</feature>
<feature type="transmembrane region" description="Helical" evidence="9">
    <location>
        <begin position="56"/>
        <end position="78"/>
    </location>
</feature>
<name>A0A011QIE2_ACCRE</name>
<evidence type="ECO:0000256" key="3">
    <source>
        <dbReference type="ARBA" id="ARBA00022475"/>
    </source>
</evidence>
<keyword evidence="4 9" id="KW-0997">Cell inner membrane</keyword>
<dbReference type="GO" id="GO:0005886">
    <property type="term" value="C:plasma membrane"/>
    <property type="evidence" value="ECO:0007669"/>
    <property type="project" value="UniProtKB-SubCell"/>
</dbReference>
<dbReference type="STRING" id="1454004.AW11_01814"/>
<accession>A0A011QIE2</accession>
<keyword evidence="2 9" id="KW-0813">Transport</keyword>
<comment type="subcellular location">
    <subcellularLocation>
        <location evidence="1 9">Cell inner membrane</location>
        <topology evidence="1 9">Multi-pass membrane protein</topology>
    </subcellularLocation>
</comment>
<comment type="subunit">
    <text evidence="9">The complex comprises the extracytoplasmic solute receptor protein and the two transmembrane proteins.</text>
</comment>
<feature type="domain" description="Tripartite ATP-independent periplasmic transporters DctQ component" evidence="10">
    <location>
        <begin position="30"/>
        <end position="152"/>
    </location>
</feature>
<dbReference type="EMBL" id="JEMY01000020">
    <property type="protein sequence ID" value="EXI89097.1"/>
    <property type="molecule type" value="Genomic_DNA"/>
</dbReference>
<comment type="function">
    <text evidence="9">Part of the tripartite ATP-independent periplasmic (TRAP) transport system.</text>
</comment>
<dbReference type="GO" id="GO:0022857">
    <property type="term" value="F:transmembrane transporter activity"/>
    <property type="evidence" value="ECO:0007669"/>
    <property type="project" value="UniProtKB-UniRule"/>
</dbReference>
<proteinExistence type="inferred from homology"/>
<comment type="caution">
    <text evidence="11">The sequence shown here is derived from an EMBL/GenBank/DDBJ whole genome shotgun (WGS) entry which is preliminary data.</text>
</comment>
<dbReference type="PANTHER" id="PTHR35011:SF2">
    <property type="entry name" value="2,3-DIKETO-L-GULONATE TRAP TRANSPORTER SMALL PERMEASE PROTEIN YIAM"/>
    <property type="match status" value="1"/>
</dbReference>
<dbReference type="GO" id="GO:0015740">
    <property type="term" value="P:C4-dicarboxylate transport"/>
    <property type="evidence" value="ECO:0007669"/>
    <property type="project" value="TreeGrafter"/>
</dbReference>
<keyword evidence="5 9" id="KW-0812">Transmembrane</keyword>